<dbReference type="AlphaFoldDB" id="A0A833NWQ4"/>
<sequence>MCKKVLVGLLLVSLVSFVSLSIFGCGRVNPQSSGTVTLTPLSASINFSGLATTSNADLAKIGVNASAVETVEQKTARISSLIAKGIDEKSIRALDLVSIPSSGTTVKLNRVNADGTYTKLATGAITNGAYSIPYSSTAYNTAEAYVITVEKSDAALGKKLTTEMPVDSTISIYTSSEVGGLNLTPQTSLLLQIIKDKVIAALGTNKLDPDTIAMIKTLVIEKINTLILDEGLDFSTVITSTATENTSLKNAAAKGFADSVIQQAIKAIKFNAAFNQGATDLTAAKKIIKEVFASVMGSASSIPEAIVNSFATSFVSGETRTIAQLVAASNKCVTDVNHKAITNVFTTANVAAKITSYMTATYQASTSTTGPRFSIKVQNAVVQAVFPASVWLNRSIDDNTPLNVAQLILMIEIGNKIAFETNPTYSFNPPQVAQELGLMTGIPDRYIILHNEIRIESFEDWQNFRPDEPTDRPEVSAVLTAMVEVGNLKNPLAESSGITANLVYTMSNGTTSTEAFEKLERGFAAKSVGIQSKSITKKDMGPPPGMVMFQINPWSQSNSRKITDFKRGTTATIKVYNNGTLLESKDISITSADLTNATIQFLTPYNAIFDPTNFNTTIFQVGAKPVLEWTFATGSFSGLTPAYAVEVRKTRAEIGPGGTFYIADFSSPAIYSSWNKQDFLEAAQNQTTSLPIDLSNSTSYPEGVYVVQGAVVGLDSGGWPVISGPWRSTLFKIGTAVSVAAKSASFEGTVTHPTSPQAVKTVTVGLFKMDQNTNFFSGNIEPVGSVITLAPGVTTYCMTISYGTIATKGMGGYDPIAWEDDGDGKINGAAGERPVFPIKHLEYHGGALNVMDQNFTPLGPVSGSRTGFNIDMSQQFWK</sequence>
<comment type="caution">
    <text evidence="1">The sequence shown here is derived from an EMBL/GenBank/DDBJ whole genome shotgun (WGS) entry which is preliminary data.</text>
</comment>
<evidence type="ECO:0000313" key="1">
    <source>
        <dbReference type="EMBL" id="KAF0133680.1"/>
    </source>
</evidence>
<organism evidence="1 2">
    <name type="scientific">Candidatus Saganbacteria bacterium</name>
    <dbReference type="NCBI Taxonomy" id="2575572"/>
    <lineage>
        <taxon>Bacteria</taxon>
        <taxon>Bacillati</taxon>
        <taxon>Saganbacteria</taxon>
    </lineage>
</organism>
<dbReference type="Proteomes" id="UP000488506">
    <property type="component" value="Unassembled WGS sequence"/>
</dbReference>
<protein>
    <submittedName>
        <fullName evidence="1">Uncharacterized protein</fullName>
    </submittedName>
</protein>
<dbReference type="PROSITE" id="PS51257">
    <property type="entry name" value="PROKAR_LIPOPROTEIN"/>
    <property type="match status" value="1"/>
</dbReference>
<proteinExistence type="predicted"/>
<evidence type="ECO:0000313" key="2">
    <source>
        <dbReference type="Proteomes" id="UP000488506"/>
    </source>
</evidence>
<dbReference type="EMBL" id="WPAF01000020">
    <property type="protein sequence ID" value="KAF0133680.1"/>
    <property type="molecule type" value="Genomic_DNA"/>
</dbReference>
<accession>A0A833NWQ4</accession>
<gene>
    <name evidence="1" type="ORF">FD145_1139</name>
</gene>
<name>A0A833NWQ4_UNCSA</name>
<reference evidence="1 2" key="1">
    <citation type="submission" date="2019-12" db="EMBL/GenBank/DDBJ databases">
        <authorList>
            <person name="Wolfe R."/>
            <person name="Danczak R."/>
            <person name="Wilkins M."/>
        </authorList>
    </citation>
    <scope>NUCLEOTIDE SEQUENCE [LARGE SCALE GENOMIC DNA]</scope>
    <source>
        <strain evidence="1">X2_MaxBin.013</strain>
    </source>
</reference>